<dbReference type="InterPro" id="IPR023186">
    <property type="entry name" value="IUNH"/>
</dbReference>
<name>A0A1F8CRP3_9BACT</name>
<sequence length="305" mass="33620">MNKRKIIIDTDPGVDDAMAIMLLSASKKYEILALTTVAGNNNIQSVTNNARFLADLTNLGCPVYSGAAKPLKKKLITANVHGKTGLGNIPVKAKQPLTNDATKQIIRLVKKYPGEVTLLTIGPLTNIAKALQKEPGFAPLVKEIVMMGGAISVPGNKNRVAEYNFFCDPEAASIVFSSDVKKILIPLDICNVTPMYMTDFKKMTHSPHYKTILILMEGYIKAIKKFEKMKGALVYDALAAYFLLDKSAFSLESMDVRIETKGEYTRGMSVADKTTWGNKTVNVKVATDLNRERFIENYIKIMNSS</sequence>
<dbReference type="PANTHER" id="PTHR12304:SF4">
    <property type="entry name" value="URIDINE NUCLEOSIDASE"/>
    <property type="match status" value="1"/>
</dbReference>
<dbReference type="STRING" id="1802538.A2382_03710"/>
<dbReference type="GO" id="GO:0006152">
    <property type="term" value="P:purine nucleoside catabolic process"/>
    <property type="evidence" value="ECO:0007669"/>
    <property type="project" value="TreeGrafter"/>
</dbReference>
<dbReference type="PANTHER" id="PTHR12304">
    <property type="entry name" value="INOSINE-URIDINE PREFERRING NUCLEOSIDE HYDROLASE"/>
    <property type="match status" value="1"/>
</dbReference>
<dbReference type="AlphaFoldDB" id="A0A1F8CRP3"/>
<protein>
    <recommendedName>
        <fullName evidence="3">Inosine/uridine-preferring nucleoside hydrolase domain-containing protein</fullName>
    </recommendedName>
</protein>
<keyword evidence="1" id="KW-0378">Hydrolase</keyword>
<evidence type="ECO:0000313" key="4">
    <source>
        <dbReference type="EMBL" id="OGM78756.1"/>
    </source>
</evidence>
<dbReference type="GO" id="GO:0005829">
    <property type="term" value="C:cytosol"/>
    <property type="evidence" value="ECO:0007669"/>
    <property type="project" value="TreeGrafter"/>
</dbReference>
<dbReference type="InterPro" id="IPR036452">
    <property type="entry name" value="Ribo_hydro-like"/>
</dbReference>
<dbReference type="Pfam" id="PF01156">
    <property type="entry name" value="IU_nuc_hydro"/>
    <property type="match status" value="1"/>
</dbReference>
<dbReference type="SUPFAM" id="SSF53590">
    <property type="entry name" value="Nucleoside hydrolase"/>
    <property type="match status" value="1"/>
</dbReference>
<keyword evidence="2" id="KW-0326">Glycosidase</keyword>
<evidence type="ECO:0000256" key="1">
    <source>
        <dbReference type="ARBA" id="ARBA00022801"/>
    </source>
</evidence>
<evidence type="ECO:0000259" key="3">
    <source>
        <dbReference type="Pfam" id="PF01156"/>
    </source>
</evidence>
<feature type="domain" description="Inosine/uridine-preferring nucleoside hydrolase" evidence="3">
    <location>
        <begin position="6"/>
        <end position="296"/>
    </location>
</feature>
<comment type="caution">
    <text evidence="4">The sequence shown here is derived from an EMBL/GenBank/DDBJ whole genome shotgun (WGS) entry which is preliminary data.</text>
</comment>
<gene>
    <name evidence="4" type="ORF">A2382_03710</name>
</gene>
<dbReference type="InterPro" id="IPR001910">
    <property type="entry name" value="Inosine/uridine_hydrolase_dom"/>
</dbReference>
<dbReference type="Proteomes" id="UP000178999">
    <property type="component" value="Unassembled WGS sequence"/>
</dbReference>
<accession>A0A1F8CRP3</accession>
<organism evidence="4 5">
    <name type="scientific">Candidatus Woesebacteria bacterium RIFOXYB1_FULL_38_16</name>
    <dbReference type="NCBI Taxonomy" id="1802538"/>
    <lineage>
        <taxon>Bacteria</taxon>
        <taxon>Candidatus Woeseibacteriota</taxon>
    </lineage>
</organism>
<dbReference type="EMBL" id="MGHY01000029">
    <property type="protein sequence ID" value="OGM78756.1"/>
    <property type="molecule type" value="Genomic_DNA"/>
</dbReference>
<evidence type="ECO:0000313" key="5">
    <source>
        <dbReference type="Proteomes" id="UP000178999"/>
    </source>
</evidence>
<proteinExistence type="predicted"/>
<dbReference type="Gene3D" id="3.90.245.10">
    <property type="entry name" value="Ribonucleoside hydrolase-like"/>
    <property type="match status" value="1"/>
</dbReference>
<dbReference type="GO" id="GO:0008477">
    <property type="term" value="F:purine nucleosidase activity"/>
    <property type="evidence" value="ECO:0007669"/>
    <property type="project" value="TreeGrafter"/>
</dbReference>
<evidence type="ECO:0000256" key="2">
    <source>
        <dbReference type="ARBA" id="ARBA00023295"/>
    </source>
</evidence>
<reference evidence="4 5" key="1">
    <citation type="journal article" date="2016" name="Nat. Commun.">
        <title>Thousands of microbial genomes shed light on interconnected biogeochemical processes in an aquifer system.</title>
        <authorList>
            <person name="Anantharaman K."/>
            <person name="Brown C.T."/>
            <person name="Hug L.A."/>
            <person name="Sharon I."/>
            <person name="Castelle C.J."/>
            <person name="Probst A.J."/>
            <person name="Thomas B.C."/>
            <person name="Singh A."/>
            <person name="Wilkins M.J."/>
            <person name="Karaoz U."/>
            <person name="Brodie E.L."/>
            <person name="Williams K.H."/>
            <person name="Hubbard S.S."/>
            <person name="Banfield J.F."/>
        </authorList>
    </citation>
    <scope>NUCLEOTIDE SEQUENCE [LARGE SCALE GENOMIC DNA]</scope>
</reference>